<dbReference type="AlphaFoldDB" id="A0AAV4QAL4"/>
<accession>A0AAV4QAL4</accession>
<comment type="caution">
    <text evidence="2">The sequence shown here is derived from an EMBL/GenBank/DDBJ whole genome shotgun (WGS) entry which is preliminary data.</text>
</comment>
<keyword evidence="3" id="KW-1185">Reference proteome</keyword>
<gene>
    <name evidence="2" type="ORF">CEXT_459251</name>
</gene>
<evidence type="ECO:0000313" key="2">
    <source>
        <dbReference type="EMBL" id="GIY05714.1"/>
    </source>
</evidence>
<name>A0AAV4QAL4_CAEEX</name>
<sequence>MRMTTLNRAEQSNAIGGTSPSVALSGNLTHDRPGGHPILAPRQKDATIGRSSPSTPGVRCDNGRVFPVPVTKKAPLVRYQR</sequence>
<dbReference type="Proteomes" id="UP001054945">
    <property type="component" value="Unassembled WGS sequence"/>
</dbReference>
<organism evidence="2 3">
    <name type="scientific">Caerostris extrusa</name>
    <name type="common">Bark spider</name>
    <name type="synonym">Caerostris bankana</name>
    <dbReference type="NCBI Taxonomy" id="172846"/>
    <lineage>
        <taxon>Eukaryota</taxon>
        <taxon>Metazoa</taxon>
        <taxon>Ecdysozoa</taxon>
        <taxon>Arthropoda</taxon>
        <taxon>Chelicerata</taxon>
        <taxon>Arachnida</taxon>
        <taxon>Araneae</taxon>
        <taxon>Araneomorphae</taxon>
        <taxon>Entelegynae</taxon>
        <taxon>Araneoidea</taxon>
        <taxon>Araneidae</taxon>
        <taxon>Caerostris</taxon>
    </lineage>
</organism>
<feature type="compositionally biased region" description="Polar residues" evidence="1">
    <location>
        <begin position="1"/>
        <end position="28"/>
    </location>
</feature>
<proteinExistence type="predicted"/>
<protein>
    <submittedName>
        <fullName evidence="2">Uncharacterized protein</fullName>
    </submittedName>
</protein>
<reference evidence="2 3" key="1">
    <citation type="submission" date="2021-06" db="EMBL/GenBank/DDBJ databases">
        <title>Caerostris extrusa draft genome.</title>
        <authorList>
            <person name="Kono N."/>
            <person name="Arakawa K."/>
        </authorList>
    </citation>
    <scope>NUCLEOTIDE SEQUENCE [LARGE SCALE GENOMIC DNA]</scope>
</reference>
<feature type="region of interest" description="Disordered" evidence="1">
    <location>
        <begin position="1"/>
        <end position="66"/>
    </location>
</feature>
<dbReference type="EMBL" id="BPLR01005872">
    <property type="protein sequence ID" value="GIY05714.1"/>
    <property type="molecule type" value="Genomic_DNA"/>
</dbReference>
<evidence type="ECO:0000256" key="1">
    <source>
        <dbReference type="SAM" id="MobiDB-lite"/>
    </source>
</evidence>
<evidence type="ECO:0000313" key="3">
    <source>
        <dbReference type="Proteomes" id="UP001054945"/>
    </source>
</evidence>